<feature type="transmembrane region" description="Helical" evidence="1">
    <location>
        <begin position="48"/>
        <end position="66"/>
    </location>
</feature>
<gene>
    <name evidence="2" type="ORF">D9O31_20350</name>
</gene>
<comment type="caution">
    <text evidence="2">The sequence shown here is derived from an EMBL/GenBank/DDBJ whole genome shotgun (WGS) entry which is preliminary data.</text>
</comment>
<dbReference type="EMBL" id="RWAH01000024">
    <property type="protein sequence ID" value="MMS78814.1"/>
    <property type="molecule type" value="Genomic_DNA"/>
</dbReference>
<proteinExistence type="predicted"/>
<sequence>MRKLISIVSDMKSLEIIRNIIRETLLGNTILGLTSSGIFYININDTPYLIYIIADPILITISLTAFI</sequence>
<reference evidence="2" key="1">
    <citation type="submission" date="2018-10" db="EMBL/GenBank/DDBJ databases">
        <authorList>
            <consortium name="PulseNet: The National Subtyping Network for Foodborne Disease Surveillance"/>
            <person name="Tarr C.L."/>
            <person name="Trees E."/>
            <person name="Katz L.S."/>
            <person name="Carleton-Romer H.A."/>
            <person name="Stroika S."/>
            <person name="Kucerova Z."/>
            <person name="Roache K.F."/>
            <person name="Sabol A.L."/>
            <person name="Besser J."/>
            <person name="Gerner-Smidt P."/>
        </authorList>
    </citation>
    <scope>NUCLEOTIDE SEQUENCE [LARGE SCALE GENOMIC DNA]</scope>
    <source>
        <strain evidence="2">PNUSAS052121</strain>
    </source>
</reference>
<dbReference type="AlphaFoldDB" id="A0A403T4S0"/>
<name>A0A403T4S0_SALER</name>
<keyword evidence="1" id="KW-0812">Transmembrane</keyword>
<keyword evidence="1" id="KW-0472">Membrane</keyword>
<dbReference type="Proteomes" id="UP000839526">
    <property type="component" value="Unassembled WGS sequence"/>
</dbReference>
<evidence type="ECO:0000313" key="2">
    <source>
        <dbReference type="EMBL" id="MMS78814.1"/>
    </source>
</evidence>
<keyword evidence="1" id="KW-1133">Transmembrane helix</keyword>
<protein>
    <submittedName>
        <fullName evidence="2">Uncharacterized protein</fullName>
    </submittedName>
</protein>
<accession>A0A403T4S0</accession>
<evidence type="ECO:0000256" key="1">
    <source>
        <dbReference type="SAM" id="Phobius"/>
    </source>
</evidence>
<feature type="transmembrane region" description="Helical" evidence="1">
    <location>
        <begin position="20"/>
        <end position="42"/>
    </location>
</feature>
<organism evidence="2">
    <name type="scientific">Salmonella enterica</name>
    <name type="common">Salmonella choleraesuis</name>
    <dbReference type="NCBI Taxonomy" id="28901"/>
    <lineage>
        <taxon>Bacteria</taxon>
        <taxon>Pseudomonadati</taxon>
        <taxon>Pseudomonadota</taxon>
        <taxon>Gammaproteobacteria</taxon>
        <taxon>Enterobacterales</taxon>
        <taxon>Enterobacteriaceae</taxon>
        <taxon>Salmonella</taxon>
    </lineage>
</organism>